<dbReference type="RefSeq" id="WP_044251986.1">
    <property type="nucleotide sequence ID" value="NZ_ASRX01000123.1"/>
</dbReference>
<dbReference type="InterPro" id="IPR002509">
    <property type="entry name" value="NODB_dom"/>
</dbReference>
<dbReference type="EMBL" id="ASRX01000123">
    <property type="protein sequence ID" value="EYF00214.1"/>
    <property type="molecule type" value="Genomic_DNA"/>
</dbReference>
<feature type="chain" id="PRO_5001496606" evidence="2">
    <location>
        <begin position="41"/>
        <end position="337"/>
    </location>
</feature>
<dbReference type="Gene3D" id="3.20.20.370">
    <property type="entry name" value="Glycoside hydrolase/deacetylase"/>
    <property type="match status" value="1"/>
</dbReference>
<proteinExistence type="predicted"/>
<reference evidence="4 5" key="1">
    <citation type="submission" date="2013-05" db="EMBL/GenBank/DDBJ databases">
        <title>Genome assembly of Chondromyces apiculatus DSM 436.</title>
        <authorList>
            <person name="Sharma G."/>
            <person name="Khatri I."/>
            <person name="Kaur C."/>
            <person name="Mayilraj S."/>
            <person name="Subramanian S."/>
        </authorList>
    </citation>
    <scope>NUCLEOTIDE SEQUENCE [LARGE SCALE GENOMIC DNA]</scope>
    <source>
        <strain evidence="4 5">DSM 436</strain>
    </source>
</reference>
<dbReference type="PANTHER" id="PTHR43123">
    <property type="entry name" value="POLYSACCHARIDE DEACETYLASE-RELATED"/>
    <property type="match status" value="1"/>
</dbReference>
<accession>A0A017STC4</accession>
<dbReference type="Proteomes" id="UP000019678">
    <property type="component" value="Unassembled WGS sequence"/>
</dbReference>
<protein>
    <submittedName>
        <fullName evidence="4">Chitooligosaccharide deacetylase</fullName>
    </submittedName>
</protein>
<dbReference type="Pfam" id="PF01522">
    <property type="entry name" value="Polysacc_deac_1"/>
    <property type="match status" value="1"/>
</dbReference>
<name>A0A017STC4_9BACT</name>
<evidence type="ECO:0000259" key="3">
    <source>
        <dbReference type="PROSITE" id="PS51677"/>
    </source>
</evidence>
<evidence type="ECO:0000313" key="4">
    <source>
        <dbReference type="EMBL" id="EYF00214.1"/>
    </source>
</evidence>
<comment type="caution">
    <text evidence="4">The sequence shown here is derived from an EMBL/GenBank/DDBJ whole genome shotgun (WGS) entry which is preliminary data.</text>
</comment>
<feature type="region of interest" description="Disordered" evidence="1">
    <location>
        <begin position="36"/>
        <end position="59"/>
    </location>
</feature>
<dbReference type="GO" id="GO:0005975">
    <property type="term" value="P:carbohydrate metabolic process"/>
    <property type="evidence" value="ECO:0007669"/>
    <property type="project" value="InterPro"/>
</dbReference>
<dbReference type="GO" id="GO:0016810">
    <property type="term" value="F:hydrolase activity, acting on carbon-nitrogen (but not peptide) bonds"/>
    <property type="evidence" value="ECO:0007669"/>
    <property type="project" value="InterPro"/>
</dbReference>
<keyword evidence="5" id="KW-1185">Reference proteome</keyword>
<dbReference type="InterPro" id="IPR011330">
    <property type="entry name" value="Glyco_hydro/deAcase_b/a-brl"/>
</dbReference>
<organism evidence="4 5">
    <name type="scientific">Chondromyces apiculatus DSM 436</name>
    <dbReference type="NCBI Taxonomy" id="1192034"/>
    <lineage>
        <taxon>Bacteria</taxon>
        <taxon>Pseudomonadati</taxon>
        <taxon>Myxococcota</taxon>
        <taxon>Polyangia</taxon>
        <taxon>Polyangiales</taxon>
        <taxon>Polyangiaceae</taxon>
        <taxon>Chondromyces</taxon>
    </lineage>
</organism>
<sequence>MRPDRIERTLLRRRALLGAAAFGALSLVPVAGCAPPPAGAASPAGAPPPPAPRRASASRGTFWPDGARLVISVSMQFEAGAQPDRGASGPFPPLDPQYPDLPTATWYAYGFNEGIPRLLDLWTRKRVKVTSHMVGRAVELHPQLAGEIVHRGHEAAAHGQTWTPQFSMTPEEERASYEQNIRSIEKATGARPVGFNAFWMRGTPNTLAILQDLGFIYHIDDVSRDEPFLTTVRGKPFAVVPYTLRNNDIVRFDSPALTADAFAQELRAEFDVLYEEAATRRRMMSISTHDRIAGTPARVKALSDFIDYAQKHPGVVFMRKDEIAKFALAQPDTPREP</sequence>
<dbReference type="PROSITE" id="PS51318">
    <property type="entry name" value="TAT"/>
    <property type="match status" value="1"/>
</dbReference>
<dbReference type="PROSITE" id="PS51677">
    <property type="entry name" value="NODB"/>
    <property type="match status" value="1"/>
</dbReference>
<evidence type="ECO:0000256" key="2">
    <source>
        <dbReference type="SAM" id="SignalP"/>
    </source>
</evidence>
<dbReference type="PANTHER" id="PTHR43123:SF1">
    <property type="entry name" value="POLYSACCHARIDE DEACETYLASE-RELATED"/>
    <property type="match status" value="1"/>
</dbReference>
<dbReference type="InterPro" id="IPR006311">
    <property type="entry name" value="TAT_signal"/>
</dbReference>
<keyword evidence="2" id="KW-0732">Signal</keyword>
<feature type="signal peptide" evidence="2">
    <location>
        <begin position="1"/>
        <end position="40"/>
    </location>
</feature>
<evidence type="ECO:0000313" key="5">
    <source>
        <dbReference type="Proteomes" id="UP000019678"/>
    </source>
</evidence>
<feature type="domain" description="NodB homology" evidence="3">
    <location>
        <begin position="101"/>
        <end position="318"/>
    </location>
</feature>
<evidence type="ECO:0000256" key="1">
    <source>
        <dbReference type="SAM" id="MobiDB-lite"/>
    </source>
</evidence>
<dbReference type="STRING" id="1192034.CAP_1087"/>
<dbReference type="eggNOG" id="COG0726">
    <property type="taxonomic scope" value="Bacteria"/>
</dbReference>
<dbReference type="SUPFAM" id="SSF88713">
    <property type="entry name" value="Glycoside hydrolase/deacetylase"/>
    <property type="match status" value="1"/>
</dbReference>
<dbReference type="AlphaFoldDB" id="A0A017STC4"/>
<gene>
    <name evidence="4" type="ORF">CAP_1087</name>
</gene>